<proteinExistence type="predicted"/>
<evidence type="ECO:0000256" key="1">
    <source>
        <dbReference type="SAM" id="MobiDB-lite"/>
    </source>
</evidence>
<sequence>MCLPAREEAATIGPIVTALVRLRLRGVIDEVVVVDAPSEDGTAALATDAGADVHRQEALGPSLGPVLGKGDAMWRALPVLRGDIVCFLDSNSEGSLRISRPASPGRCCATQICTSSRPPTVGRSRRAGSSWPPAAGACEERMPRLWRGGDGAKTPR</sequence>
<dbReference type="AlphaFoldDB" id="A0A6J4T4U4"/>
<evidence type="ECO:0008006" key="3">
    <source>
        <dbReference type="Google" id="ProtNLM"/>
    </source>
</evidence>
<reference evidence="2" key="1">
    <citation type="submission" date="2020-02" db="EMBL/GenBank/DDBJ databases">
        <authorList>
            <person name="Meier V. D."/>
        </authorList>
    </citation>
    <scope>NUCLEOTIDE SEQUENCE</scope>
    <source>
        <strain evidence="2">AVDCRST_MAG53</strain>
    </source>
</reference>
<organism evidence="2">
    <name type="scientific">uncultured Solirubrobacteraceae bacterium</name>
    <dbReference type="NCBI Taxonomy" id="1162706"/>
    <lineage>
        <taxon>Bacteria</taxon>
        <taxon>Bacillati</taxon>
        <taxon>Actinomycetota</taxon>
        <taxon>Thermoleophilia</taxon>
        <taxon>Solirubrobacterales</taxon>
        <taxon>Solirubrobacteraceae</taxon>
        <taxon>environmental samples</taxon>
    </lineage>
</organism>
<feature type="region of interest" description="Disordered" evidence="1">
    <location>
        <begin position="117"/>
        <end position="156"/>
    </location>
</feature>
<name>A0A6J4T4U4_9ACTN</name>
<dbReference type="InterPro" id="IPR029044">
    <property type="entry name" value="Nucleotide-diphossugar_trans"/>
</dbReference>
<accession>A0A6J4T4U4</accession>
<protein>
    <recommendedName>
        <fullName evidence="3">Glucosyl-3-phosphoglycerate synthase</fullName>
    </recommendedName>
</protein>
<dbReference type="EMBL" id="CADCVR010000087">
    <property type="protein sequence ID" value="CAA9513467.1"/>
    <property type="molecule type" value="Genomic_DNA"/>
</dbReference>
<gene>
    <name evidence="2" type="ORF">AVDCRST_MAG53-2914</name>
</gene>
<evidence type="ECO:0000313" key="2">
    <source>
        <dbReference type="EMBL" id="CAA9513467.1"/>
    </source>
</evidence>
<dbReference type="SUPFAM" id="SSF53448">
    <property type="entry name" value="Nucleotide-diphospho-sugar transferases"/>
    <property type="match status" value="1"/>
</dbReference>
<dbReference type="Gene3D" id="3.90.550.10">
    <property type="entry name" value="Spore Coat Polysaccharide Biosynthesis Protein SpsA, Chain A"/>
    <property type="match status" value="1"/>
</dbReference>